<protein>
    <submittedName>
        <fullName evidence="4">Glycosyltransferase family 4 protein</fullName>
    </submittedName>
</protein>
<dbReference type="EMBL" id="CP044016">
    <property type="protein sequence ID" value="QES87990.1"/>
    <property type="molecule type" value="Genomic_DNA"/>
</dbReference>
<evidence type="ECO:0000259" key="3">
    <source>
        <dbReference type="Pfam" id="PF13439"/>
    </source>
</evidence>
<dbReference type="RefSeq" id="WP_131328877.1">
    <property type="nucleotide sequence ID" value="NZ_CP044016.1"/>
</dbReference>
<dbReference type="Proteomes" id="UP000292424">
    <property type="component" value="Chromosome"/>
</dbReference>
<dbReference type="CDD" id="cd03809">
    <property type="entry name" value="GT4_MtfB-like"/>
    <property type="match status" value="1"/>
</dbReference>
<dbReference type="PANTHER" id="PTHR46401:SF2">
    <property type="entry name" value="GLYCOSYLTRANSFERASE WBBK-RELATED"/>
    <property type="match status" value="1"/>
</dbReference>
<proteinExistence type="predicted"/>
<dbReference type="KEGG" id="arac:E0W69_004690"/>
<dbReference type="Pfam" id="PF00534">
    <property type="entry name" value="Glycos_transf_1"/>
    <property type="match status" value="1"/>
</dbReference>
<feature type="domain" description="Glycosyl transferase family 1" evidence="2">
    <location>
        <begin position="157"/>
        <end position="304"/>
    </location>
</feature>
<reference evidence="4 5" key="1">
    <citation type="submission" date="2019-09" db="EMBL/GenBank/DDBJ databases">
        <title>Complete genome sequence of Arachidicoccus sp. B3-10 isolated from apple orchard soil.</title>
        <authorList>
            <person name="Kim H.S."/>
            <person name="Han K.-I."/>
            <person name="Suh M.K."/>
            <person name="Lee K.C."/>
            <person name="Eom M.K."/>
            <person name="Kim J.-S."/>
            <person name="Kang S.W."/>
            <person name="Sin Y."/>
            <person name="Lee J.-S."/>
        </authorList>
    </citation>
    <scope>NUCLEOTIDE SEQUENCE [LARGE SCALE GENOMIC DNA]</scope>
    <source>
        <strain evidence="4 5">B3-10</strain>
    </source>
</reference>
<sequence>MKITYFFRNIKCGYSIQHVFDSVIPEIAQTNEIEIIHVPSPNSMPWDVVKNAVFTFKNKNKNGINHITGHIHDSILGLWKCKTVVTFHDLVFIDNVKNPIKRFYKWLFWLYLPVKLADKITCISTQTKNNVLKYVKTNKLSVIYNPIDPAYKYSPKKFNKEKPVILHIGTGWNKNLLITIDSLKDISCHLRIVGLLDQEQINYLKISNINYSNVLDLTDQEIQNEYINCDIVSFVSIYEGFGMPIIEGQMIGRPVVTSNIEPLLEVGDNAALFVDPKNVDEIKGAFIKIIQDDTFRENLIVKGQENVRRFDPKIIASQYNDLYKQMLQ</sequence>
<name>A0A5P2G2E3_9BACT</name>
<accession>A0A5P2G2E3</accession>
<dbReference type="Pfam" id="PF13439">
    <property type="entry name" value="Glyco_transf_4"/>
    <property type="match status" value="1"/>
</dbReference>
<dbReference type="GO" id="GO:0009103">
    <property type="term" value="P:lipopolysaccharide biosynthetic process"/>
    <property type="evidence" value="ECO:0007669"/>
    <property type="project" value="TreeGrafter"/>
</dbReference>
<dbReference type="AlphaFoldDB" id="A0A5P2G2E3"/>
<dbReference type="GO" id="GO:0016757">
    <property type="term" value="F:glycosyltransferase activity"/>
    <property type="evidence" value="ECO:0007669"/>
    <property type="project" value="InterPro"/>
</dbReference>
<evidence type="ECO:0000259" key="2">
    <source>
        <dbReference type="Pfam" id="PF00534"/>
    </source>
</evidence>
<feature type="domain" description="Glycosyltransferase subfamily 4-like N-terminal" evidence="3">
    <location>
        <begin position="70"/>
        <end position="150"/>
    </location>
</feature>
<keyword evidence="5" id="KW-1185">Reference proteome</keyword>
<dbReference type="InterPro" id="IPR001296">
    <property type="entry name" value="Glyco_trans_1"/>
</dbReference>
<keyword evidence="1 4" id="KW-0808">Transferase</keyword>
<dbReference type="OrthoDB" id="798298at2"/>
<dbReference type="InterPro" id="IPR028098">
    <property type="entry name" value="Glyco_trans_4-like_N"/>
</dbReference>
<organism evidence="4 5">
    <name type="scientific">Rhizosphaericola mali</name>
    <dbReference type="NCBI Taxonomy" id="2545455"/>
    <lineage>
        <taxon>Bacteria</taxon>
        <taxon>Pseudomonadati</taxon>
        <taxon>Bacteroidota</taxon>
        <taxon>Chitinophagia</taxon>
        <taxon>Chitinophagales</taxon>
        <taxon>Chitinophagaceae</taxon>
        <taxon>Rhizosphaericola</taxon>
    </lineage>
</organism>
<dbReference type="PANTHER" id="PTHR46401">
    <property type="entry name" value="GLYCOSYLTRANSFERASE WBBK-RELATED"/>
    <property type="match status" value="1"/>
</dbReference>
<evidence type="ECO:0000313" key="4">
    <source>
        <dbReference type="EMBL" id="QES87990.1"/>
    </source>
</evidence>
<dbReference type="Gene3D" id="3.40.50.2000">
    <property type="entry name" value="Glycogen Phosphorylase B"/>
    <property type="match status" value="2"/>
</dbReference>
<evidence type="ECO:0000256" key="1">
    <source>
        <dbReference type="ARBA" id="ARBA00022679"/>
    </source>
</evidence>
<evidence type="ECO:0000313" key="5">
    <source>
        <dbReference type="Proteomes" id="UP000292424"/>
    </source>
</evidence>
<gene>
    <name evidence="4" type="ORF">E0W69_004690</name>
</gene>
<dbReference type="SUPFAM" id="SSF53756">
    <property type="entry name" value="UDP-Glycosyltransferase/glycogen phosphorylase"/>
    <property type="match status" value="1"/>
</dbReference>